<feature type="compositionally biased region" description="Basic and acidic residues" evidence="1">
    <location>
        <begin position="56"/>
        <end position="76"/>
    </location>
</feature>
<dbReference type="InterPro" id="IPR036390">
    <property type="entry name" value="WH_DNA-bd_sf"/>
</dbReference>
<dbReference type="AlphaFoldDB" id="A0A4Q8L725"/>
<proteinExistence type="predicted"/>
<feature type="region of interest" description="Disordered" evidence="1">
    <location>
        <begin position="1"/>
        <end position="76"/>
    </location>
</feature>
<dbReference type="InterPro" id="IPR036388">
    <property type="entry name" value="WH-like_DNA-bd_sf"/>
</dbReference>
<name>A0A4Q8L725_9GAMM</name>
<organism evidence="3 4">
    <name type="scientific">Pseudoxanthomonas winnipegensis</name>
    <dbReference type="NCBI Taxonomy" id="2480810"/>
    <lineage>
        <taxon>Bacteria</taxon>
        <taxon>Pseudomonadati</taxon>
        <taxon>Pseudomonadota</taxon>
        <taxon>Gammaproteobacteria</taxon>
        <taxon>Lysobacterales</taxon>
        <taxon>Lysobacteraceae</taxon>
        <taxon>Pseudoxanthomonas</taxon>
    </lineage>
</organism>
<evidence type="ECO:0000313" key="4">
    <source>
        <dbReference type="Proteomes" id="UP000292627"/>
    </source>
</evidence>
<protein>
    <submittedName>
        <fullName evidence="3">PadR family transcriptional regulator</fullName>
    </submittedName>
</protein>
<dbReference type="OrthoDB" id="9814826at2"/>
<dbReference type="PANTHER" id="PTHR43252:SF7">
    <property type="entry name" value="TRANSCRIPTIONAL REGULATOR YQJI"/>
    <property type="match status" value="1"/>
</dbReference>
<evidence type="ECO:0000313" key="3">
    <source>
        <dbReference type="EMBL" id="TAA23298.1"/>
    </source>
</evidence>
<dbReference type="Gene3D" id="1.10.10.10">
    <property type="entry name" value="Winged helix-like DNA-binding domain superfamily/Winged helix DNA-binding domain"/>
    <property type="match status" value="1"/>
</dbReference>
<dbReference type="InterPro" id="IPR005149">
    <property type="entry name" value="Tscrpt_reg_PadR_N"/>
</dbReference>
<sequence length="227" mass="24527">MHPRSRHHGRGHDARGQDRHASHEGRARRGRDDQDAGQPEADAPAGDGGARPAQRGGRERQGRRGERGEGQRSPRRLAHGDLRLLLLGLLEAQPRHGYELIQLIGEMFLGQYAPSAGAVYPALAQLQDDGLVTSSEDGARRLHALTEAGRAFVHAHAQALDDARLRTRHSARMLVKAGLPAPVRGGMSAVKRALLAHHGHWTPESGESIARILQQAAAQIAQVSRGD</sequence>
<evidence type="ECO:0000259" key="2">
    <source>
        <dbReference type="Pfam" id="PF03551"/>
    </source>
</evidence>
<dbReference type="EMBL" id="SHMC01000006">
    <property type="protein sequence ID" value="TAA23298.1"/>
    <property type="molecule type" value="Genomic_DNA"/>
</dbReference>
<dbReference type="RefSeq" id="WP_130552322.1">
    <property type="nucleotide sequence ID" value="NZ_SHMC01000006.1"/>
</dbReference>
<feature type="compositionally biased region" description="Low complexity" evidence="1">
    <location>
        <begin position="36"/>
        <end position="55"/>
    </location>
</feature>
<feature type="compositionally biased region" description="Basic and acidic residues" evidence="1">
    <location>
        <begin position="11"/>
        <end position="34"/>
    </location>
</feature>
<dbReference type="Pfam" id="PF03551">
    <property type="entry name" value="PadR"/>
    <property type="match status" value="1"/>
</dbReference>
<accession>A0A4Q8L725</accession>
<dbReference type="PANTHER" id="PTHR43252">
    <property type="entry name" value="TRANSCRIPTIONAL REGULATOR YQJI"/>
    <property type="match status" value="1"/>
</dbReference>
<dbReference type="SUPFAM" id="SSF46785">
    <property type="entry name" value="Winged helix' DNA-binding domain"/>
    <property type="match status" value="1"/>
</dbReference>
<gene>
    <name evidence="3" type="ORF">EA660_15280</name>
</gene>
<reference evidence="3 4" key="1">
    <citation type="submission" date="2019-02" db="EMBL/GenBank/DDBJ databases">
        <title>WGS of Pseudoxanthomonas species novum from clinical isolates.</title>
        <authorList>
            <person name="Bernier A.-M."/>
            <person name="Bernard K."/>
            <person name="Vachon A."/>
        </authorList>
    </citation>
    <scope>NUCLEOTIDE SEQUENCE [LARGE SCALE GENOMIC DNA]</scope>
    <source>
        <strain evidence="3 4">NML171200</strain>
    </source>
</reference>
<feature type="domain" description="Transcription regulator PadR N-terminal" evidence="2">
    <location>
        <begin position="86"/>
        <end position="153"/>
    </location>
</feature>
<comment type="caution">
    <text evidence="3">The sequence shown here is derived from an EMBL/GenBank/DDBJ whole genome shotgun (WGS) entry which is preliminary data.</text>
</comment>
<dbReference type="Proteomes" id="UP000292627">
    <property type="component" value="Unassembled WGS sequence"/>
</dbReference>
<feature type="compositionally biased region" description="Basic residues" evidence="1">
    <location>
        <begin position="1"/>
        <end position="10"/>
    </location>
</feature>
<evidence type="ECO:0000256" key="1">
    <source>
        <dbReference type="SAM" id="MobiDB-lite"/>
    </source>
</evidence>